<keyword evidence="1" id="KW-0812">Transmembrane</keyword>
<evidence type="ECO:0000313" key="3">
    <source>
        <dbReference type="Proteomes" id="UP000216857"/>
    </source>
</evidence>
<proteinExistence type="predicted"/>
<keyword evidence="1" id="KW-1133">Transmembrane helix</keyword>
<feature type="transmembrane region" description="Helical" evidence="1">
    <location>
        <begin position="98"/>
        <end position="118"/>
    </location>
</feature>
<keyword evidence="3" id="KW-1185">Reference proteome</keyword>
<accession>A0A261RG39</accession>
<keyword evidence="1" id="KW-0472">Membrane</keyword>
<evidence type="ECO:0000313" key="2">
    <source>
        <dbReference type="EMBL" id="OZI23757.1"/>
    </source>
</evidence>
<dbReference type="Proteomes" id="UP000216857">
    <property type="component" value="Unassembled WGS sequence"/>
</dbReference>
<protein>
    <submittedName>
        <fullName evidence="2">Uncharacterized protein</fullName>
    </submittedName>
</protein>
<reference evidence="2" key="1">
    <citation type="submission" date="2017-05" db="EMBL/GenBank/DDBJ databases">
        <title>Complete and WGS of Bordetella genogroups.</title>
        <authorList>
            <person name="Spilker T."/>
            <person name="Lipuma J."/>
        </authorList>
    </citation>
    <scope>NUCLEOTIDE SEQUENCE</scope>
    <source>
        <strain evidence="2">AU21707</strain>
    </source>
</reference>
<organism evidence="2 3">
    <name type="scientific">Bordetella genomosp. 9</name>
    <dbReference type="NCBI Taxonomy" id="1416803"/>
    <lineage>
        <taxon>Bacteria</taxon>
        <taxon>Pseudomonadati</taxon>
        <taxon>Pseudomonadota</taxon>
        <taxon>Betaproteobacteria</taxon>
        <taxon>Burkholderiales</taxon>
        <taxon>Alcaligenaceae</taxon>
        <taxon>Bordetella</taxon>
    </lineage>
</organism>
<dbReference type="AlphaFoldDB" id="A0A261RG39"/>
<dbReference type="EMBL" id="NEVJ01000002">
    <property type="protein sequence ID" value="OZI23757.1"/>
    <property type="molecule type" value="Genomic_DNA"/>
</dbReference>
<comment type="caution">
    <text evidence="2">The sequence shown here is derived from an EMBL/GenBank/DDBJ whole genome shotgun (WGS) entry which is preliminary data.</text>
</comment>
<evidence type="ECO:0000256" key="1">
    <source>
        <dbReference type="SAM" id="Phobius"/>
    </source>
</evidence>
<sequence>MTPPTPREDFPAEVGEGTRMILDAIQGWRHEDREELAAKHAENAARMEAFDRELKAMSAAVKLGYPEGDADAHRRYHEALIKKAEARARLYEKLLAELIGKGFIAFLIFLAGAIGYYLKEKFLK</sequence>
<dbReference type="OrthoDB" id="8762515at2"/>
<name>A0A261RG39_9BORD</name>
<gene>
    <name evidence="2" type="ORF">CAL26_10020</name>
</gene>
<dbReference type="RefSeq" id="WP_094846718.1">
    <property type="nucleotide sequence ID" value="NZ_NEVJ01000002.1"/>
</dbReference>